<keyword evidence="1" id="KW-0343">GTPase activation</keyword>
<accession>A0ABD6EUN3</accession>
<feature type="domain" description="Arf-GAP" evidence="7">
    <location>
        <begin position="12"/>
        <end position="128"/>
    </location>
</feature>
<dbReference type="FunFam" id="1.10.220.150:FF:000004">
    <property type="entry name" value="Putative ADP-ribosylation factor GTPase-activating protein 2"/>
    <property type="match status" value="1"/>
</dbReference>
<evidence type="ECO:0000313" key="9">
    <source>
        <dbReference type="Proteomes" id="UP001608902"/>
    </source>
</evidence>
<evidence type="ECO:0000313" key="8">
    <source>
        <dbReference type="EMBL" id="MFH4980989.1"/>
    </source>
</evidence>
<evidence type="ECO:0000256" key="4">
    <source>
        <dbReference type="ARBA" id="ARBA00022833"/>
    </source>
</evidence>
<protein>
    <recommendedName>
        <fullName evidence="7">Arf-GAP domain-containing protein</fullName>
    </recommendedName>
</protein>
<keyword evidence="3 5" id="KW-0863">Zinc-finger</keyword>
<reference evidence="8 9" key="1">
    <citation type="submission" date="2024-08" db="EMBL/GenBank/DDBJ databases">
        <title>Gnathostoma spinigerum genome.</title>
        <authorList>
            <person name="Gonzalez-Bertolin B."/>
            <person name="Monzon S."/>
            <person name="Zaballos A."/>
            <person name="Jimenez P."/>
            <person name="Dekumyoy P."/>
            <person name="Varona S."/>
            <person name="Cuesta I."/>
            <person name="Sumanam S."/>
            <person name="Adisakwattana P."/>
            <person name="Gasser R.B."/>
            <person name="Hernandez-Gonzalez A."/>
            <person name="Young N.D."/>
            <person name="Perteguer M.J."/>
        </authorList>
    </citation>
    <scope>NUCLEOTIDE SEQUENCE [LARGE SCALE GENOMIC DNA]</scope>
    <source>
        <strain evidence="8">AL3</strain>
        <tissue evidence="8">Liver</tissue>
    </source>
</reference>
<feature type="region of interest" description="Disordered" evidence="6">
    <location>
        <begin position="174"/>
        <end position="218"/>
    </location>
</feature>
<dbReference type="PANTHER" id="PTHR45686">
    <property type="entry name" value="ADP-RIBOSYLATION FACTOR GTPASE ACTIVATING PROTEIN 3, ISOFORM H-RELATED"/>
    <property type="match status" value="1"/>
</dbReference>
<proteinExistence type="predicted"/>
<dbReference type="SUPFAM" id="SSF57863">
    <property type="entry name" value="ArfGap/RecO-like zinc finger"/>
    <property type="match status" value="1"/>
</dbReference>
<keyword evidence="9" id="KW-1185">Reference proteome</keyword>
<comment type="caution">
    <text evidence="8">The sequence shown here is derived from an EMBL/GenBank/DDBJ whole genome shotgun (WGS) entry which is preliminary data.</text>
</comment>
<gene>
    <name evidence="8" type="ORF">AB6A40_007698</name>
</gene>
<evidence type="ECO:0000256" key="1">
    <source>
        <dbReference type="ARBA" id="ARBA00022468"/>
    </source>
</evidence>
<dbReference type="PROSITE" id="PS50115">
    <property type="entry name" value="ARFGAP"/>
    <property type="match status" value="1"/>
</dbReference>
<dbReference type="InterPro" id="IPR001164">
    <property type="entry name" value="ArfGAP_dom"/>
</dbReference>
<dbReference type="Proteomes" id="UP001608902">
    <property type="component" value="Unassembled WGS sequence"/>
</dbReference>
<dbReference type="EMBL" id="JBGFUD010006422">
    <property type="protein sequence ID" value="MFH4980989.1"/>
    <property type="molecule type" value="Genomic_DNA"/>
</dbReference>
<keyword evidence="2" id="KW-0479">Metal-binding</keyword>
<dbReference type="Gene3D" id="1.10.220.150">
    <property type="entry name" value="Arf GTPase activating protein"/>
    <property type="match status" value="1"/>
</dbReference>
<dbReference type="PRINTS" id="PR00405">
    <property type="entry name" value="REVINTRACTNG"/>
</dbReference>
<dbReference type="SMART" id="SM00105">
    <property type="entry name" value="ArfGap"/>
    <property type="match status" value="1"/>
</dbReference>
<organism evidence="8 9">
    <name type="scientific">Gnathostoma spinigerum</name>
    <dbReference type="NCBI Taxonomy" id="75299"/>
    <lineage>
        <taxon>Eukaryota</taxon>
        <taxon>Metazoa</taxon>
        <taxon>Ecdysozoa</taxon>
        <taxon>Nematoda</taxon>
        <taxon>Chromadorea</taxon>
        <taxon>Rhabditida</taxon>
        <taxon>Spirurina</taxon>
        <taxon>Gnathostomatomorpha</taxon>
        <taxon>Gnathostomatoidea</taxon>
        <taxon>Gnathostomatidae</taxon>
        <taxon>Gnathostoma</taxon>
    </lineage>
</organism>
<dbReference type="InterPro" id="IPR038508">
    <property type="entry name" value="ArfGAP_dom_sf"/>
</dbReference>
<dbReference type="PANTHER" id="PTHR45686:SF4">
    <property type="entry name" value="ADP-RIBOSYLATION FACTOR GTPASE ACTIVATING PROTEIN 3, ISOFORM H"/>
    <property type="match status" value="1"/>
</dbReference>
<evidence type="ECO:0000256" key="3">
    <source>
        <dbReference type="ARBA" id="ARBA00022771"/>
    </source>
</evidence>
<evidence type="ECO:0000256" key="6">
    <source>
        <dbReference type="SAM" id="MobiDB-lite"/>
    </source>
</evidence>
<dbReference type="InterPro" id="IPR037278">
    <property type="entry name" value="ARFGAP/RecO"/>
</dbReference>
<dbReference type="CDD" id="cd08959">
    <property type="entry name" value="ArfGap_ArfGap1_like"/>
    <property type="match status" value="1"/>
</dbReference>
<dbReference type="AlphaFoldDB" id="A0ABD6EUN3"/>
<evidence type="ECO:0000259" key="7">
    <source>
        <dbReference type="PROSITE" id="PS50115"/>
    </source>
</evidence>
<dbReference type="Pfam" id="PF01412">
    <property type="entry name" value="ArfGap"/>
    <property type="match status" value="1"/>
</dbReference>
<keyword evidence="4" id="KW-0862">Zinc</keyword>
<sequence length="218" mass="24042">MADEIPDKHDIQAIFRRLRAIPANKVCFDCGARNPSWSSVTYGVFICIDCSSVHRNLGVHITFVRSTTLDTNWTWLQLRNMQVGGNANATSFFKQHGCNANDAQQKYNSRAAALYRDKLAALALEAQRKYGHSVEIGTNNGEGASECEDIDFFNQKFEAHHSASATSISQDAFIEDSAQSEKGPNVDVSKSPPQQTPKFDVESSIIAKKSVSKKSHVS</sequence>
<name>A0ABD6EUN3_9BILA</name>
<evidence type="ECO:0000256" key="5">
    <source>
        <dbReference type="PROSITE-ProRule" id="PRU00288"/>
    </source>
</evidence>
<evidence type="ECO:0000256" key="2">
    <source>
        <dbReference type="ARBA" id="ARBA00022723"/>
    </source>
</evidence>
<dbReference type="GO" id="GO:0008270">
    <property type="term" value="F:zinc ion binding"/>
    <property type="evidence" value="ECO:0007669"/>
    <property type="project" value="UniProtKB-KW"/>
</dbReference>
<dbReference type="GO" id="GO:0005096">
    <property type="term" value="F:GTPase activator activity"/>
    <property type="evidence" value="ECO:0007669"/>
    <property type="project" value="UniProtKB-KW"/>
</dbReference>